<dbReference type="AlphaFoldDB" id="A0AAV1D7V6"/>
<keyword evidence="3" id="KW-1185">Reference proteome</keyword>
<feature type="region of interest" description="Disordered" evidence="1">
    <location>
        <begin position="291"/>
        <end position="381"/>
    </location>
</feature>
<dbReference type="Proteomes" id="UP001161247">
    <property type="component" value="Chromosome 4"/>
</dbReference>
<name>A0AAV1D7V6_OLDCO</name>
<accession>A0AAV1D7V6</accession>
<sequence>MLLLSVQNQDRDFFGKVYDEFTEKEYNAVRREGNVYVIKNSTTTIEEIGEENHPPPIYVKPKKKSVRKGPILLEWKKEVDQEFLDLLELPFKNACGTMEGTPEGEVAAAGNSPNAEGSDLSIPVPNHPHSTLAGEVADCAEQLHGKLQPDIAVESEKILGVNKTTAGGGGGVSHPKFRSPAWQMTKLNLRSMKTSFLRTQETELMKDDGGGIGTGYDGVAGAIEDQELHKHVGREGTLHEDAPENDAETLTRVYTLCRDQVLFDEFVSNMMMQDTGETNFNVDHFDGGTSWASQPGLGDNDARTNAPIDDISGSSEGLETGKTVKGQSSKSGNGRNYTRPKRVVKELAPDDGSDISQENGNVEPQKKPNSEDESDAQAGRFTDFRSLDGVPQFRIADKFGSKDEFKNAIKHYIMLTGRPVYMYTNDYTMLRAKCIAPCKWFLYVKKTTIDGIECFCVHSIKDIHTDCTKENTNKKVTARWLATTYKEKIRADHDVPVVAI</sequence>
<gene>
    <name evidence="2" type="ORF">OLC1_LOCUS12277</name>
</gene>
<protein>
    <submittedName>
        <fullName evidence="2">OLC1v1001462C1</fullName>
    </submittedName>
</protein>
<proteinExistence type="predicted"/>
<feature type="region of interest" description="Disordered" evidence="1">
    <location>
        <begin position="98"/>
        <end position="118"/>
    </location>
</feature>
<evidence type="ECO:0000313" key="3">
    <source>
        <dbReference type="Proteomes" id="UP001161247"/>
    </source>
</evidence>
<feature type="compositionally biased region" description="Polar residues" evidence="1">
    <location>
        <begin position="325"/>
        <end position="336"/>
    </location>
</feature>
<organism evidence="2 3">
    <name type="scientific">Oldenlandia corymbosa var. corymbosa</name>
    <dbReference type="NCBI Taxonomy" id="529605"/>
    <lineage>
        <taxon>Eukaryota</taxon>
        <taxon>Viridiplantae</taxon>
        <taxon>Streptophyta</taxon>
        <taxon>Embryophyta</taxon>
        <taxon>Tracheophyta</taxon>
        <taxon>Spermatophyta</taxon>
        <taxon>Magnoliopsida</taxon>
        <taxon>eudicotyledons</taxon>
        <taxon>Gunneridae</taxon>
        <taxon>Pentapetalae</taxon>
        <taxon>asterids</taxon>
        <taxon>lamiids</taxon>
        <taxon>Gentianales</taxon>
        <taxon>Rubiaceae</taxon>
        <taxon>Rubioideae</taxon>
        <taxon>Spermacoceae</taxon>
        <taxon>Hedyotis-Oldenlandia complex</taxon>
        <taxon>Oldenlandia</taxon>
    </lineage>
</organism>
<reference evidence="2" key="1">
    <citation type="submission" date="2023-03" db="EMBL/GenBank/DDBJ databases">
        <authorList>
            <person name="Julca I."/>
        </authorList>
    </citation>
    <scope>NUCLEOTIDE SEQUENCE</scope>
</reference>
<evidence type="ECO:0000313" key="2">
    <source>
        <dbReference type="EMBL" id="CAI9103044.1"/>
    </source>
</evidence>
<evidence type="ECO:0000256" key="1">
    <source>
        <dbReference type="SAM" id="MobiDB-lite"/>
    </source>
</evidence>
<dbReference type="EMBL" id="OX459121">
    <property type="protein sequence ID" value="CAI9103044.1"/>
    <property type="molecule type" value="Genomic_DNA"/>
</dbReference>